<dbReference type="VEuPathDB" id="FungiDB:CAGL0D00242g"/>
<gene>
    <name evidence="6" type="ORF">AO440_003809</name>
</gene>
<feature type="disulfide bond" evidence="4">
    <location>
        <begin position="123"/>
        <end position="159"/>
    </location>
</feature>
<comment type="subcellular location">
    <subcellularLocation>
        <location evidence="1">Endoplasmic reticulum</location>
    </subcellularLocation>
</comment>
<dbReference type="GO" id="GO:0005789">
    <property type="term" value="C:endoplasmic reticulum membrane"/>
    <property type="evidence" value="ECO:0007669"/>
    <property type="project" value="TreeGrafter"/>
</dbReference>
<dbReference type="SUPFAM" id="SSF49899">
    <property type="entry name" value="Concanavalin A-like lectins/glucanases"/>
    <property type="match status" value="1"/>
</dbReference>
<evidence type="ECO:0000256" key="1">
    <source>
        <dbReference type="ARBA" id="ARBA00004240"/>
    </source>
</evidence>
<comment type="caution">
    <text evidence="6">The sequence shown here is derived from an EMBL/GenBank/DDBJ whole genome shotgun (WGS) entry which is preliminary data.</text>
</comment>
<evidence type="ECO:0000313" key="7">
    <source>
        <dbReference type="Proteomes" id="UP000054886"/>
    </source>
</evidence>
<evidence type="ECO:0000313" key="6">
    <source>
        <dbReference type="EMBL" id="KTA96705.1"/>
    </source>
</evidence>
<dbReference type="Proteomes" id="UP000054886">
    <property type="component" value="Unassembled WGS sequence"/>
</dbReference>
<accession>A0A0W0DD10</accession>
<dbReference type="AlphaFoldDB" id="A0A0W0DD10"/>
<keyword evidence="4" id="KW-1015">Disulfide bond</keyword>
<feature type="chain" id="PRO_5033203691" evidence="5">
    <location>
        <begin position="19"/>
        <end position="382"/>
    </location>
</feature>
<evidence type="ECO:0000256" key="4">
    <source>
        <dbReference type="PIRSR" id="PIRSR601580-3"/>
    </source>
</evidence>
<sequence length="382" mass="44063">MKSIGLLGLFFTAAHVHGRHLPINSTNISGFWEDFETYKTNEDLKEVWHSSEAVDEHGRKLFPASWKLFHNPDYVESNRKGLLVKSPGKYAMIGRNIEKPVNLSDSELLVIQYEVKSTKDPHCEGAFIKLFHNMYLESLTNYDRKAGVKYDLLFGPDFCLPDTNMVRFEWRNRKDKEEKKLVFSPKSKLNDGQHKNHLYTMILDLGNKILEIRIDGKVVLATSLNDSQHFKDTKYMSTTDTHEDSSEFNFSIDGLTFDIWGTLSGIVFKNVYIGNSIEEAEIIGNNTYLPNALKENDLILKKLKVKNDGKVPNAKSPYDDNIYSQNLFDILFDKLVGLLEGLSIKHMITVLLVLIPYMLYYLARNHEMKKRIRTEDIVEINK</sequence>
<keyword evidence="3 5" id="KW-0256">Endoplasmic reticulum</keyword>
<dbReference type="GO" id="GO:0005509">
    <property type="term" value="F:calcium ion binding"/>
    <property type="evidence" value="ECO:0007669"/>
    <property type="project" value="InterPro"/>
</dbReference>
<dbReference type="PANTHER" id="PTHR11073:SF1">
    <property type="entry name" value="CALNEXIN 14D-RELATED"/>
    <property type="match status" value="1"/>
</dbReference>
<dbReference type="Gene3D" id="2.60.120.200">
    <property type="match status" value="1"/>
</dbReference>
<reference evidence="6 7" key="1">
    <citation type="submission" date="2015-10" db="EMBL/GenBank/DDBJ databases">
        <title>Draft genomes sequences of Candida glabrata isolates 1A, 1B, 2A, 2B, 3A and 3B.</title>
        <authorList>
            <person name="Haavelsrud O.E."/>
            <person name="Gaustad P."/>
        </authorList>
    </citation>
    <scope>NUCLEOTIDE SEQUENCE [LARGE SCALE GENOMIC DNA]</scope>
    <source>
        <strain evidence="6">910700640</strain>
    </source>
</reference>
<dbReference type="EMBL" id="LLZZ01000169">
    <property type="protein sequence ID" value="KTA96705.1"/>
    <property type="molecule type" value="Genomic_DNA"/>
</dbReference>
<dbReference type="OrthoDB" id="1938156at2759"/>
<dbReference type="VEuPathDB" id="FungiDB:GVI51_D00121"/>
<dbReference type="PANTHER" id="PTHR11073">
    <property type="entry name" value="CALRETICULIN AND CALNEXIN"/>
    <property type="match status" value="1"/>
</dbReference>
<dbReference type="VEuPathDB" id="FungiDB:B1J91_D00242g"/>
<evidence type="ECO:0000256" key="2">
    <source>
        <dbReference type="ARBA" id="ARBA00010983"/>
    </source>
</evidence>
<organism evidence="6 7">
    <name type="scientific">Candida glabrata</name>
    <name type="common">Yeast</name>
    <name type="synonym">Torulopsis glabrata</name>
    <dbReference type="NCBI Taxonomy" id="5478"/>
    <lineage>
        <taxon>Eukaryota</taxon>
        <taxon>Fungi</taxon>
        <taxon>Dikarya</taxon>
        <taxon>Ascomycota</taxon>
        <taxon>Saccharomycotina</taxon>
        <taxon>Saccharomycetes</taxon>
        <taxon>Saccharomycetales</taxon>
        <taxon>Saccharomycetaceae</taxon>
        <taxon>Nakaseomyces</taxon>
    </lineage>
</organism>
<dbReference type="InterPro" id="IPR001580">
    <property type="entry name" value="Calret/calnex"/>
</dbReference>
<dbReference type="InterPro" id="IPR013320">
    <property type="entry name" value="ConA-like_dom_sf"/>
</dbReference>
<keyword evidence="5" id="KW-0143">Chaperone</keyword>
<dbReference type="GO" id="GO:0051082">
    <property type="term" value="F:unfolded protein binding"/>
    <property type="evidence" value="ECO:0007669"/>
    <property type="project" value="InterPro"/>
</dbReference>
<keyword evidence="5" id="KW-0812">Transmembrane</keyword>
<evidence type="ECO:0000256" key="5">
    <source>
        <dbReference type="RuleBase" id="RU362126"/>
    </source>
</evidence>
<comment type="similarity">
    <text evidence="2 5">Belongs to the calreticulin family.</text>
</comment>
<dbReference type="VEuPathDB" id="FungiDB:GWK60_I00121"/>
<proteinExistence type="inferred from homology"/>
<keyword evidence="5" id="KW-1133">Transmembrane helix</keyword>
<dbReference type="GO" id="GO:0006457">
    <property type="term" value="P:protein folding"/>
    <property type="evidence" value="ECO:0007669"/>
    <property type="project" value="InterPro"/>
</dbReference>
<name>A0A0W0DD10_CANGB</name>
<dbReference type="Pfam" id="PF00262">
    <property type="entry name" value="Calreticulin"/>
    <property type="match status" value="1"/>
</dbReference>
<protein>
    <submittedName>
        <fullName evidence="6">Calnexin-like protein</fullName>
    </submittedName>
</protein>
<keyword evidence="5" id="KW-0732">Signal</keyword>
<keyword evidence="5" id="KW-0472">Membrane</keyword>
<evidence type="ECO:0000256" key="3">
    <source>
        <dbReference type="ARBA" id="ARBA00022824"/>
    </source>
</evidence>
<dbReference type="GO" id="GO:0036503">
    <property type="term" value="P:ERAD pathway"/>
    <property type="evidence" value="ECO:0007669"/>
    <property type="project" value="TreeGrafter"/>
</dbReference>
<feature type="signal peptide" evidence="5">
    <location>
        <begin position="1"/>
        <end position="18"/>
    </location>
</feature>
<feature type="transmembrane region" description="Helical" evidence="5">
    <location>
        <begin position="344"/>
        <end position="363"/>
    </location>
</feature>